<reference evidence="1" key="1">
    <citation type="journal article" date="2020" name="Nature">
        <title>Giant virus diversity and host interactions through global metagenomics.</title>
        <authorList>
            <person name="Schulz F."/>
            <person name="Roux S."/>
            <person name="Paez-Espino D."/>
            <person name="Jungbluth S."/>
            <person name="Walsh D.A."/>
            <person name="Denef V.J."/>
            <person name="McMahon K.D."/>
            <person name="Konstantinidis K.T."/>
            <person name="Eloe-Fadrosh E.A."/>
            <person name="Kyrpides N.C."/>
            <person name="Woyke T."/>
        </authorList>
    </citation>
    <scope>NUCLEOTIDE SEQUENCE</scope>
    <source>
        <strain evidence="1">GVMAG-M-3300023174-68</strain>
    </source>
</reference>
<proteinExistence type="predicted"/>
<name>A0A6C0DX18_9ZZZZ</name>
<organism evidence="1">
    <name type="scientific">viral metagenome</name>
    <dbReference type="NCBI Taxonomy" id="1070528"/>
    <lineage>
        <taxon>unclassified sequences</taxon>
        <taxon>metagenomes</taxon>
        <taxon>organismal metagenomes</taxon>
    </lineage>
</organism>
<dbReference type="EMBL" id="MN739679">
    <property type="protein sequence ID" value="QHT20589.1"/>
    <property type="molecule type" value="Genomic_DNA"/>
</dbReference>
<sequence length="71" mass="8741">MKRVQFNIDNISIIETYSSDEYDRSQIDSILYLKCYNRISHIQWQKEKEQLYEYKTKEMIVHKQSIKNSTF</sequence>
<dbReference type="AlphaFoldDB" id="A0A6C0DX18"/>
<accession>A0A6C0DX18</accession>
<evidence type="ECO:0000313" key="1">
    <source>
        <dbReference type="EMBL" id="QHT20589.1"/>
    </source>
</evidence>
<protein>
    <submittedName>
        <fullName evidence="1">Uncharacterized protein</fullName>
    </submittedName>
</protein>